<organism evidence="2 3">
    <name type="scientific">Triparma verrucosa</name>
    <dbReference type="NCBI Taxonomy" id="1606542"/>
    <lineage>
        <taxon>Eukaryota</taxon>
        <taxon>Sar</taxon>
        <taxon>Stramenopiles</taxon>
        <taxon>Ochrophyta</taxon>
        <taxon>Bolidophyceae</taxon>
        <taxon>Parmales</taxon>
        <taxon>Triparmaceae</taxon>
        <taxon>Triparma</taxon>
    </lineage>
</organism>
<feature type="compositionally biased region" description="Low complexity" evidence="1">
    <location>
        <begin position="43"/>
        <end position="52"/>
    </location>
</feature>
<protein>
    <submittedName>
        <fullName evidence="2">Uncharacterized protein</fullName>
    </submittedName>
</protein>
<dbReference type="AlphaFoldDB" id="A0A9W7CK94"/>
<feature type="compositionally biased region" description="Polar residues" evidence="1">
    <location>
        <begin position="1"/>
        <end position="25"/>
    </location>
</feature>
<evidence type="ECO:0000313" key="3">
    <source>
        <dbReference type="Proteomes" id="UP001165160"/>
    </source>
</evidence>
<dbReference type="EMBL" id="BRXX01000361">
    <property type="protein sequence ID" value="GMI07245.1"/>
    <property type="molecule type" value="Genomic_DNA"/>
</dbReference>
<comment type="caution">
    <text evidence="2">The sequence shown here is derived from an EMBL/GenBank/DDBJ whole genome shotgun (WGS) entry which is preliminary data.</text>
</comment>
<proteinExistence type="predicted"/>
<name>A0A9W7CK94_9STRA</name>
<evidence type="ECO:0000256" key="1">
    <source>
        <dbReference type="SAM" id="MobiDB-lite"/>
    </source>
</evidence>
<accession>A0A9W7CK94</accession>
<feature type="region of interest" description="Disordered" evidence="1">
    <location>
        <begin position="1"/>
        <end position="55"/>
    </location>
</feature>
<dbReference type="Proteomes" id="UP001165160">
    <property type="component" value="Unassembled WGS sequence"/>
</dbReference>
<feature type="compositionally biased region" description="Polar residues" evidence="1">
    <location>
        <begin position="103"/>
        <end position="114"/>
    </location>
</feature>
<sequence>MGACSSSNQISKVVAQNTTTDTSPAGSPKGKVKEVNPVVPMRGGSSDSYSSSVGGGSRTFIIDGKVQKLQSSHFNALGKVDALTLQNMNDFEDMFPDDESARMSMSSHRSNVSGNSGGGERNTPKNATKEGGREGG</sequence>
<gene>
    <name evidence="2" type="ORF">TrVE_jg10645</name>
</gene>
<reference evidence="3" key="1">
    <citation type="journal article" date="2023" name="Commun. Biol.">
        <title>Genome analysis of Parmales, the sister group of diatoms, reveals the evolutionary specialization of diatoms from phago-mixotrophs to photoautotrophs.</title>
        <authorList>
            <person name="Ban H."/>
            <person name="Sato S."/>
            <person name="Yoshikawa S."/>
            <person name="Yamada K."/>
            <person name="Nakamura Y."/>
            <person name="Ichinomiya M."/>
            <person name="Sato N."/>
            <person name="Blanc-Mathieu R."/>
            <person name="Endo H."/>
            <person name="Kuwata A."/>
            <person name="Ogata H."/>
        </authorList>
    </citation>
    <scope>NUCLEOTIDE SEQUENCE [LARGE SCALE GENOMIC DNA]</scope>
    <source>
        <strain evidence="3">NIES 3699</strain>
    </source>
</reference>
<feature type="compositionally biased region" description="Basic and acidic residues" evidence="1">
    <location>
        <begin position="127"/>
        <end position="136"/>
    </location>
</feature>
<feature type="region of interest" description="Disordered" evidence="1">
    <location>
        <begin position="93"/>
        <end position="136"/>
    </location>
</feature>
<keyword evidence="3" id="KW-1185">Reference proteome</keyword>
<evidence type="ECO:0000313" key="2">
    <source>
        <dbReference type="EMBL" id="GMI07245.1"/>
    </source>
</evidence>